<feature type="domain" description="DUF4178" evidence="1">
    <location>
        <begin position="28"/>
        <end position="157"/>
    </location>
</feature>
<dbReference type="EMBL" id="QYZD01000018">
    <property type="protein sequence ID" value="RJG22091.1"/>
    <property type="molecule type" value="Genomic_DNA"/>
</dbReference>
<comment type="caution">
    <text evidence="2">The sequence shown here is derived from an EMBL/GenBank/DDBJ whole genome shotgun (WGS) entry which is preliminary data.</text>
</comment>
<reference evidence="2 3" key="1">
    <citation type="submission" date="2018-09" db="EMBL/GenBank/DDBJ databases">
        <title>Paenibacillus SK2017-BO5.</title>
        <authorList>
            <person name="Piskunova J.V."/>
            <person name="Dubiley S.A."/>
            <person name="Severinov K.V."/>
        </authorList>
    </citation>
    <scope>NUCLEOTIDE SEQUENCE [LARGE SCALE GENOMIC DNA]</scope>
    <source>
        <strain evidence="2 3">BO5</strain>
    </source>
</reference>
<proteinExistence type="predicted"/>
<dbReference type="AlphaFoldDB" id="A0A3A3GGL5"/>
<gene>
    <name evidence="2" type="ORF">DQX05_18470</name>
</gene>
<dbReference type="RefSeq" id="WP_119794984.1">
    <property type="nucleotide sequence ID" value="NZ_QYZD01000018.1"/>
</dbReference>
<organism evidence="2 3">
    <name type="scientific">Paenibacillus thiaminolyticus</name>
    <name type="common">Bacillus thiaminolyticus</name>
    <dbReference type="NCBI Taxonomy" id="49283"/>
    <lineage>
        <taxon>Bacteria</taxon>
        <taxon>Bacillati</taxon>
        <taxon>Bacillota</taxon>
        <taxon>Bacilli</taxon>
        <taxon>Bacillales</taxon>
        <taxon>Paenibacillaceae</taxon>
        <taxon>Paenibacillus</taxon>
    </lineage>
</organism>
<protein>
    <submittedName>
        <fullName evidence="2">DUF4178 domain-containing protein</fullName>
    </submittedName>
</protein>
<evidence type="ECO:0000259" key="1">
    <source>
        <dbReference type="Pfam" id="PF13785"/>
    </source>
</evidence>
<dbReference type="InterPro" id="IPR025235">
    <property type="entry name" value="DUF4178"/>
</dbReference>
<dbReference type="OrthoDB" id="2381171at2"/>
<name>A0A3A3GGL5_PANTH</name>
<dbReference type="Pfam" id="PF13785">
    <property type="entry name" value="DUF4178"/>
    <property type="match status" value="1"/>
</dbReference>
<accession>A0A3A3GGL5</accession>
<sequence length="168" mass="19746">MSLWKRIKNIMVKPETPQPEKKPSMLEPGDICEVSLISYEIIGRTDWRVRPGAWVTLRDGANIRYLHVEEREQPYYSLYQVIDGRLDSVEEVPTEIELDGRWFYLEDQFDGRVICTGQTPFGTAGEQYVWQYQSDDRKLLRIEWQGGRFQLYEGEAVIAADVRIIRRS</sequence>
<evidence type="ECO:0000313" key="2">
    <source>
        <dbReference type="EMBL" id="RJG22091.1"/>
    </source>
</evidence>
<dbReference type="Proteomes" id="UP000266177">
    <property type="component" value="Unassembled WGS sequence"/>
</dbReference>
<evidence type="ECO:0000313" key="3">
    <source>
        <dbReference type="Proteomes" id="UP000266177"/>
    </source>
</evidence>